<gene>
    <name evidence="1" type="ORF">PILCRDRAFT_344295</name>
</gene>
<protein>
    <submittedName>
        <fullName evidence="1">Uncharacterized protein</fullName>
    </submittedName>
</protein>
<dbReference type="AlphaFoldDB" id="A0A0C3BHI5"/>
<name>A0A0C3BHI5_PILCF</name>
<evidence type="ECO:0000313" key="2">
    <source>
        <dbReference type="Proteomes" id="UP000054166"/>
    </source>
</evidence>
<accession>A0A0C3BHI5</accession>
<evidence type="ECO:0000313" key="1">
    <source>
        <dbReference type="EMBL" id="KIM85778.1"/>
    </source>
</evidence>
<reference evidence="1 2" key="1">
    <citation type="submission" date="2014-04" db="EMBL/GenBank/DDBJ databases">
        <authorList>
            <consortium name="DOE Joint Genome Institute"/>
            <person name="Kuo A."/>
            <person name="Tarkka M."/>
            <person name="Buscot F."/>
            <person name="Kohler A."/>
            <person name="Nagy L.G."/>
            <person name="Floudas D."/>
            <person name="Copeland A."/>
            <person name="Barry K.W."/>
            <person name="Cichocki N."/>
            <person name="Veneault-Fourrey C."/>
            <person name="LaButti K."/>
            <person name="Lindquist E.A."/>
            <person name="Lipzen A."/>
            <person name="Lundell T."/>
            <person name="Morin E."/>
            <person name="Murat C."/>
            <person name="Sun H."/>
            <person name="Tunlid A."/>
            <person name="Henrissat B."/>
            <person name="Grigoriev I.V."/>
            <person name="Hibbett D.S."/>
            <person name="Martin F."/>
            <person name="Nordberg H.P."/>
            <person name="Cantor M.N."/>
            <person name="Hua S.X."/>
        </authorList>
    </citation>
    <scope>NUCLEOTIDE SEQUENCE [LARGE SCALE GENOMIC DNA]</scope>
    <source>
        <strain evidence="1 2">F 1598</strain>
    </source>
</reference>
<sequence length="151" mass="17415">MIIADTESLKCFAYWRLIDVLIMDAFEKNFWAAGVLRGLCIPPSLPSHINTDDAFWQPQFSYPFSATSIDITLNSLSSAPTPSTFMRTRIHDLRDLQVVHHGRYINIYRTEQSTFKEFRVMPDDTEAIAQFDAVKTLNITTLWMFSASHLY</sequence>
<dbReference type="HOGENOM" id="CLU_1732171_0_0_1"/>
<dbReference type="EMBL" id="KN832984">
    <property type="protein sequence ID" value="KIM85778.1"/>
    <property type="molecule type" value="Genomic_DNA"/>
</dbReference>
<organism evidence="1 2">
    <name type="scientific">Piloderma croceum (strain F 1598)</name>
    <dbReference type="NCBI Taxonomy" id="765440"/>
    <lineage>
        <taxon>Eukaryota</taxon>
        <taxon>Fungi</taxon>
        <taxon>Dikarya</taxon>
        <taxon>Basidiomycota</taxon>
        <taxon>Agaricomycotina</taxon>
        <taxon>Agaricomycetes</taxon>
        <taxon>Agaricomycetidae</taxon>
        <taxon>Atheliales</taxon>
        <taxon>Atheliaceae</taxon>
        <taxon>Piloderma</taxon>
    </lineage>
</organism>
<keyword evidence="2" id="KW-1185">Reference proteome</keyword>
<proteinExistence type="predicted"/>
<dbReference type="InParanoid" id="A0A0C3BHI5"/>
<reference evidence="2" key="2">
    <citation type="submission" date="2015-01" db="EMBL/GenBank/DDBJ databases">
        <title>Evolutionary Origins and Diversification of the Mycorrhizal Mutualists.</title>
        <authorList>
            <consortium name="DOE Joint Genome Institute"/>
            <consortium name="Mycorrhizal Genomics Consortium"/>
            <person name="Kohler A."/>
            <person name="Kuo A."/>
            <person name="Nagy L.G."/>
            <person name="Floudas D."/>
            <person name="Copeland A."/>
            <person name="Barry K.W."/>
            <person name="Cichocki N."/>
            <person name="Veneault-Fourrey C."/>
            <person name="LaButti K."/>
            <person name="Lindquist E.A."/>
            <person name="Lipzen A."/>
            <person name="Lundell T."/>
            <person name="Morin E."/>
            <person name="Murat C."/>
            <person name="Riley R."/>
            <person name="Ohm R."/>
            <person name="Sun H."/>
            <person name="Tunlid A."/>
            <person name="Henrissat B."/>
            <person name="Grigoriev I.V."/>
            <person name="Hibbett D.S."/>
            <person name="Martin F."/>
        </authorList>
    </citation>
    <scope>NUCLEOTIDE SEQUENCE [LARGE SCALE GENOMIC DNA]</scope>
    <source>
        <strain evidence="2">F 1598</strain>
    </source>
</reference>
<dbReference type="Proteomes" id="UP000054166">
    <property type="component" value="Unassembled WGS sequence"/>
</dbReference>